<dbReference type="SUPFAM" id="SSF51445">
    <property type="entry name" value="(Trans)glycosidases"/>
    <property type="match status" value="1"/>
</dbReference>
<gene>
    <name evidence="6" type="ORF">BDV95DRAFT_503047</name>
</gene>
<evidence type="ECO:0000313" key="7">
    <source>
        <dbReference type="Proteomes" id="UP000481861"/>
    </source>
</evidence>
<dbReference type="EMBL" id="JAADJZ010000023">
    <property type="protein sequence ID" value="KAF2867310.1"/>
    <property type="molecule type" value="Genomic_DNA"/>
</dbReference>
<dbReference type="AlphaFoldDB" id="A0A7C8I7Q8"/>
<dbReference type="GO" id="GO:0005975">
    <property type="term" value="P:carbohydrate metabolic process"/>
    <property type="evidence" value="ECO:0007669"/>
    <property type="project" value="InterPro"/>
</dbReference>
<dbReference type="Pfam" id="PF00703">
    <property type="entry name" value="Glyco_hydro_2"/>
    <property type="match status" value="1"/>
</dbReference>
<feature type="domain" description="Glycoside hydrolase family 2 catalytic" evidence="5">
    <location>
        <begin position="411"/>
        <end position="538"/>
    </location>
</feature>
<evidence type="ECO:0000256" key="3">
    <source>
        <dbReference type="ARBA" id="ARBA00023295"/>
    </source>
</evidence>
<keyword evidence="2" id="KW-0378">Hydrolase</keyword>
<dbReference type="PANTHER" id="PTHR42732:SF4">
    <property type="entry name" value="BETA-MANNOSIDASE"/>
    <property type="match status" value="1"/>
</dbReference>
<evidence type="ECO:0000313" key="6">
    <source>
        <dbReference type="EMBL" id="KAF2867310.1"/>
    </source>
</evidence>
<dbReference type="Gene3D" id="2.60.120.260">
    <property type="entry name" value="Galactose-binding domain-like"/>
    <property type="match status" value="1"/>
</dbReference>
<dbReference type="InterPro" id="IPR051913">
    <property type="entry name" value="GH2_Domain-Containing"/>
</dbReference>
<dbReference type="InterPro" id="IPR036156">
    <property type="entry name" value="Beta-gal/glucu_dom_sf"/>
</dbReference>
<dbReference type="Gene3D" id="3.20.20.80">
    <property type="entry name" value="Glycosidases"/>
    <property type="match status" value="1"/>
</dbReference>
<evidence type="ECO:0000256" key="1">
    <source>
        <dbReference type="ARBA" id="ARBA00007401"/>
    </source>
</evidence>
<accession>A0A7C8I7Q8</accession>
<dbReference type="InterPro" id="IPR017853">
    <property type="entry name" value="GH"/>
</dbReference>
<name>A0A7C8I7Q8_9PLEO</name>
<reference evidence="6 7" key="1">
    <citation type="submission" date="2020-01" db="EMBL/GenBank/DDBJ databases">
        <authorList>
            <consortium name="DOE Joint Genome Institute"/>
            <person name="Haridas S."/>
            <person name="Albert R."/>
            <person name="Binder M."/>
            <person name="Bloem J."/>
            <person name="Labutti K."/>
            <person name="Salamov A."/>
            <person name="Andreopoulos B."/>
            <person name="Baker S.E."/>
            <person name="Barry K."/>
            <person name="Bills G."/>
            <person name="Bluhm B.H."/>
            <person name="Cannon C."/>
            <person name="Castanera R."/>
            <person name="Culley D.E."/>
            <person name="Daum C."/>
            <person name="Ezra D."/>
            <person name="Gonzalez J.B."/>
            <person name="Henrissat B."/>
            <person name="Kuo A."/>
            <person name="Liang C."/>
            <person name="Lipzen A."/>
            <person name="Lutzoni F."/>
            <person name="Magnuson J."/>
            <person name="Mondo S."/>
            <person name="Nolan M."/>
            <person name="Ohm R."/>
            <person name="Pangilinan J."/>
            <person name="Park H.-J.H."/>
            <person name="Ramirez L."/>
            <person name="Alfaro M."/>
            <person name="Sun H."/>
            <person name="Tritt A."/>
            <person name="Yoshinaga Y."/>
            <person name="Zwiers L.-H.L."/>
            <person name="Turgeon B.G."/>
            <person name="Goodwin S.B."/>
            <person name="Spatafora J.W."/>
            <person name="Crous P.W."/>
            <person name="Grigoriev I.V."/>
        </authorList>
    </citation>
    <scope>NUCLEOTIDE SEQUENCE [LARGE SCALE GENOMIC DNA]</scope>
    <source>
        <strain evidence="6 7">CBS 611.86</strain>
    </source>
</reference>
<dbReference type="GO" id="GO:0004553">
    <property type="term" value="F:hydrolase activity, hydrolyzing O-glycosyl compounds"/>
    <property type="evidence" value="ECO:0007669"/>
    <property type="project" value="InterPro"/>
</dbReference>
<dbReference type="SUPFAM" id="SSF49785">
    <property type="entry name" value="Galactose-binding domain-like"/>
    <property type="match status" value="1"/>
</dbReference>
<sequence length="700" mass="78694">MSSTGLPVKRYPRPDFQRRQLQWVSLDGPWHFLFDDEDVGLSQRWQATGLPSETTISAPDPSESWNNSEAESITQKIAALPERLAKDNTFKRTTESTNKKRTIEVPYVFQCPASGINDRSAHEVLWYERSIEDLRTDKATTKGDRLIVRFGAVDYEAKIWVDGQYFGGHRGGHVPFDLDITDAFHGETATHRLTMRVFDSTSDLTQPRGKQYWGAKPESIFYTPSSGIWQSVWLEAVPAARIADSSNGTILRSNDIDTGVLHASVVVSGRRSGQKLSVQMEAHLHGELVSKSESTQLPQDSRRVNIDLSMRLSEKQMQAVSEELPQDKKSYWRNGVALWSVEKPTLYDIEIRLFDASGTQIDHIHTETGMRSLRWNSGDGTFQLNDKPIFQALCLDQGYWPDTFMTPPSQEHFKTDIELAKNMGFNGCRKHQKVEDPAFLWWADHLGYLVWGEMGNAYSFSNDYVDRFNQEWMEAIRRDINHPCIVTWTPVNESWGYTSLKDNVEERNHIRSLYYLTKTLDPTRPINDNCGWEHVCTDLTTFHDYADGPELTKTCATLDGILAEKAGRNVFTAVTSSGGVTDGGASHKSGAPVICTEFGGVNIAAGTDENAGELDWGYTTASDSADLLKRFEKLVMGVVEGGHVCGFVYTQLTDIEQEVNGLYSFDRKAKLDPTEVKKVIEAAQAAYYKHIGRAGGHVEL</sequence>
<dbReference type="InterPro" id="IPR013783">
    <property type="entry name" value="Ig-like_fold"/>
</dbReference>
<comment type="caution">
    <text evidence="6">The sequence shown here is derived from an EMBL/GenBank/DDBJ whole genome shotgun (WGS) entry which is preliminary data.</text>
</comment>
<feature type="domain" description="Glycoside hydrolase family 2 immunoglobulin-like beta-sandwich" evidence="4">
    <location>
        <begin position="302"/>
        <end position="371"/>
    </location>
</feature>
<protein>
    <submittedName>
        <fullName evidence="6">Beta-galactosidase</fullName>
    </submittedName>
</protein>
<dbReference type="Pfam" id="PF02836">
    <property type="entry name" value="Glyco_hydro_2_C"/>
    <property type="match status" value="1"/>
</dbReference>
<organism evidence="6 7">
    <name type="scientific">Massariosphaeria phaeospora</name>
    <dbReference type="NCBI Taxonomy" id="100035"/>
    <lineage>
        <taxon>Eukaryota</taxon>
        <taxon>Fungi</taxon>
        <taxon>Dikarya</taxon>
        <taxon>Ascomycota</taxon>
        <taxon>Pezizomycotina</taxon>
        <taxon>Dothideomycetes</taxon>
        <taxon>Pleosporomycetidae</taxon>
        <taxon>Pleosporales</taxon>
        <taxon>Pleosporales incertae sedis</taxon>
        <taxon>Massariosphaeria</taxon>
    </lineage>
</organism>
<evidence type="ECO:0000256" key="2">
    <source>
        <dbReference type="ARBA" id="ARBA00022801"/>
    </source>
</evidence>
<keyword evidence="7" id="KW-1185">Reference proteome</keyword>
<proteinExistence type="inferred from homology"/>
<dbReference type="SUPFAM" id="SSF49303">
    <property type="entry name" value="beta-Galactosidase/glucuronidase domain"/>
    <property type="match status" value="1"/>
</dbReference>
<dbReference type="PANTHER" id="PTHR42732">
    <property type="entry name" value="BETA-GALACTOSIDASE"/>
    <property type="match status" value="1"/>
</dbReference>
<comment type="similarity">
    <text evidence="1">Belongs to the glycosyl hydrolase 2 family.</text>
</comment>
<dbReference type="Gene3D" id="2.60.40.10">
    <property type="entry name" value="Immunoglobulins"/>
    <property type="match status" value="1"/>
</dbReference>
<dbReference type="OrthoDB" id="20872at2759"/>
<dbReference type="Proteomes" id="UP000481861">
    <property type="component" value="Unassembled WGS sequence"/>
</dbReference>
<evidence type="ECO:0000259" key="4">
    <source>
        <dbReference type="Pfam" id="PF00703"/>
    </source>
</evidence>
<keyword evidence="3" id="KW-0326">Glycosidase</keyword>
<dbReference type="InterPro" id="IPR006102">
    <property type="entry name" value="Ig-like_GH2"/>
</dbReference>
<dbReference type="InterPro" id="IPR008979">
    <property type="entry name" value="Galactose-bd-like_sf"/>
</dbReference>
<evidence type="ECO:0000259" key="5">
    <source>
        <dbReference type="Pfam" id="PF02836"/>
    </source>
</evidence>
<dbReference type="InterPro" id="IPR006103">
    <property type="entry name" value="Glyco_hydro_2_cat"/>
</dbReference>